<dbReference type="EMBL" id="JADBGQ010000005">
    <property type="protein sequence ID" value="KAG5397856.1"/>
    <property type="molecule type" value="Genomic_DNA"/>
</dbReference>
<protein>
    <submittedName>
        <fullName evidence="3">Uncharacterized protein</fullName>
    </submittedName>
</protein>
<evidence type="ECO:0000313" key="2">
    <source>
        <dbReference type="EMBL" id="KAG5381739.1"/>
    </source>
</evidence>
<evidence type="ECO:0000256" key="1">
    <source>
        <dbReference type="SAM" id="SignalP"/>
    </source>
</evidence>
<keyword evidence="4" id="KW-1185">Reference proteome</keyword>
<organism evidence="3 4">
    <name type="scientific">Brassica rapa subsp. trilocularis</name>
    <dbReference type="NCBI Taxonomy" id="1813537"/>
    <lineage>
        <taxon>Eukaryota</taxon>
        <taxon>Viridiplantae</taxon>
        <taxon>Streptophyta</taxon>
        <taxon>Embryophyta</taxon>
        <taxon>Tracheophyta</taxon>
        <taxon>Spermatophyta</taxon>
        <taxon>Magnoliopsida</taxon>
        <taxon>eudicotyledons</taxon>
        <taxon>Gunneridae</taxon>
        <taxon>Pentapetalae</taxon>
        <taxon>rosids</taxon>
        <taxon>malvids</taxon>
        <taxon>Brassicales</taxon>
        <taxon>Brassicaceae</taxon>
        <taxon>Brassiceae</taxon>
        <taxon>Brassica</taxon>
    </lineage>
</organism>
<dbReference type="Proteomes" id="UP000823674">
    <property type="component" value="Chromosome A09"/>
</dbReference>
<reference evidence="3 4" key="1">
    <citation type="submission" date="2021-03" db="EMBL/GenBank/DDBJ databases">
        <authorList>
            <person name="King G.J."/>
            <person name="Bancroft I."/>
            <person name="Baten A."/>
            <person name="Bloomfield J."/>
            <person name="Borpatragohain P."/>
            <person name="He Z."/>
            <person name="Irish N."/>
            <person name="Irwin J."/>
            <person name="Liu K."/>
            <person name="Mauleon R.P."/>
            <person name="Moore J."/>
            <person name="Morris R."/>
            <person name="Ostergaard L."/>
            <person name="Wang B."/>
            <person name="Wells R."/>
        </authorList>
    </citation>
    <scope>NUCLEOTIDE SEQUENCE [LARGE SCALE GENOMIC DNA]</scope>
    <source>
        <strain evidence="3">R-o-18</strain>
        <tissue evidence="3">Leaf</tissue>
    </source>
</reference>
<proteinExistence type="predicted"/>
<evidence type="ECO:0000313" key="4">
    <source>
        <dbReference type="Proteomes" id="UP000823674"/>
    </source>
</evidence>
<gene>
    <name evidence="3" type="primary">A05g506850.1_BraROA</name>
    <name evidence="2" type="synonym">A09g500630.1_BraROA</name>
    <name evidence="3" type="ORF">IGI04_019670</name>
    <name evidence="2" type="ORF">IGI04_033209</name>
</gene>
<feature type="signal peptide" evidence="1">
    <location>
        <begin position="1"/>
        <end position="21"/>
    </location>
</feature>
<comment type="caution">
    <text evidence="3">The sequence shown here is derived from an EMBL/GenBank/DDBJ whole genome shotgun (WGS) entry which is preliminary data.</text>
</comment>
<sequence length="117" mass="13682">IPKSKILGFLLVLSNFSSVLFVHCKEIDSRSHNHNGFRSWNTQKVSVRKILLMWSYLWSWPYVLSGQMDEAHMEEFDLVAEKQATIEKELMELKQDLDLKKDVGEIIVVLESIRAKF</sequence>
<evidence type="ECO:0000313" key="3">
    <source>
        <dbReference type="EMBL" id="KAG5397856.1"/>
    </source>
</evidence>
<keyword evidence="1" id="KW-0732">Signal</keyword>
<dbReference type="Proteomes" id="UP000823674">
    <property type="component" value="Chromosome A05"/>
</dbReference>
<feature type="non-terminal residue" evidence="3">
    <location>
        <position position="1"/>
    </location>
</feature>
<name>A0ABQ7MIX1_BRACM</name>
<accession>A0ABQ7MIX1</accession>
<dbReference type="EMBL" id="JADBGQ010000008">
    <property type="protein sequence ID" value="KAG5381739.1"/>
    <property type="molecule type" value="Genomic_DNA"/>
</dbReference>
<feature type="chain" id="PRO_5045030079" evidence="1">
    <location>
        <begin position="22"/>
        <end position="117"/>
    </location>
</feature>